<dbReference type="Proteomes" id="UP000830671">
    <property type="component" value="Chromosome 1"/>
</dbReference>
<dbReference type="GO" id="GO:0016705">
    <property type="term" value="F:oxidoreductase activity, acting on paired donors, with incorporation or reduction of molecular oxygen"/>
    <property type="evidence" value="ECO:0007669"/>
    <property type="project" value="InterPro"/>
</dbReference>
<evidence type="ECO:0000313" key="2">
    <source>
        <dbReference type="EMBL" id="UQC75013.1"/>
    </source>
</evidence>
<protein>
    <submittedName>
        <fullName evidence="2">Cytochrome P450</fullName>
    </submittedName>
</protein>
<proteinExistence type="predicted"/>
<dbReference type="GeneID" id="73335715"/>
<dbReference type="SUPFAM" id="SSF48264">
    <property type="entry name" value="Cytochrome P450"/>
    <property type="match status" value="1"/>
</dbReference>
<keyword evidence="3" id="KW-1185">Reference proteome</keyword>
<dbReference type="KEGG" id="clup:CLUP02_01666"/>
<organism evidence="2 3">
    <name type="scientific">Colletotrichum lupini</name>
    <dbReference type="NCBI Taxonomy" id="145971"/>
    <lineage>
        <taxon>Eukaryota</taxon>
        <taxon>Fungi</taxon>
        <taxon>Dikarya</taxon>
        <taxon>Ascomycota</taxon>
        <taxon>Pezizomycotina</taxon>
        <taxon>Sordariomycetes</taxon>
        <taxon>Hypocreomycetidae</taxon>
        <taxon>Glomerellales</taxon>
        <taxon>Glomerellaceae</taxon>
        <taxon>Colletotrichum</taxon>
        <taxon>Colletotrichum acutatum species complex</taxon>
    </lineage>
</organism>
<gene>
    <name evidence="2" type="ORF">CLUP02_01666</name>
</gene>
<keyword evidence="1" id="KW-1133">Transmembrane helix</keyword>
<dbReference type="RefSeq" id="XP_049136662.1">
    <property type="nucleotide sequence ID" value="XM_049280705.1"/>
</dbReference>
<evidence type="ECO:0000313" key="3">
    <source>
        <dbReference type="Proteomes" id="UP000830671"/>
    </source>
</evidence>
<name>A0A9Q8SDC6_9PEZI</name>
<dbReference type="InterPro" id="IPR036396">
    <property type="entry name" value="Cyt_P450_sf"/>
</dbReference>
<reference evidence="2" key="1">
    <citation type="journal article" date="2021" name="Mol. Plant Microbe Interact.">
        <title>Complete Genome Sequence of the Plant-Pathogenic Fungus Colletotrichum lupini.</title>
        <authorList>
            <person name="Baroncelli R."/>
            <person name="Pensec F."/>
            <person name="Da Lio D."/>
            <person name="Boufleur T."/>
            <person name="Vicente I."/>
            <person name="Sarrocco S."/>
            <person name="Picot A."/>
            <person name="Baraldi E."/>
            <person name="Sukno S."/>
            <person name="Thon M."/>
            <person name="Le Floch G."/>
        </authorList>
    </citation>
    <scope>NUCLEOTIDE SEQUENCE</scope>
    <source>
        <strain evidence="2">IMI 504893</strain>
    </source>
</reference>
<dbReference type="GO" id="GO:0005506">
    <property type="term" value="F:iron ion binding"/>
    <property type="evidence" value="ECO:0007669"/>
    <property type="project" value="InterPro"/>
</dbReference>
<keyword evidence="1" id="KW-0812">Transmembrane</keyword>
<dbReference type="AlphaFoldDB" id="A0A9Q8SDC6"/>
<sequence>MSLLNSANAGYIIAALCMVFSAYVSSSQRTDLLDQSCRRMHYVHSLHQKYGSFVRISPNEVAIADPESFTAIHKIGSGFTKGPWYSEVIDGREPGIVFITDPKEHAVRRRLFSKTVSIPITG</sequence>
<dbReference type="Gene3D" id="1.10.630.10">
    <property type="entry name" value="Cytochrome P450"/>
    <property type="match status" value="1"/>
</dbReference>
<dbReference type="GO" id="GO:0020037">
    <property type="term" value="F:heme binding"/>
    <property type="evidence" value="ECO:0007669"/>
    <property type="project" value="InterPro"/>
</dbReference>
<keyword evidence="1" id="KW-0472">Membrane</keyword>
<dbReference type="GO" id="GO:0004497">
    <property type="term" value="F:monooxygenase activity"/>
    <property type="evidence" value="ECO:0007669"/>
    <property type="project" value="InterPro"/>
</dbReference>
<evidence type="ECO:0000256" key="1">
    <source>
        <dbReference type="SAM" id="Phobius"/>
    </source>
</evidence>
<dbReference type="EMBL" id="CP019471">
    <property type="protein sequence ID" value="UQC75013.1"/>
    <property type="molecule type" value="Genomic_DNA"/>
</dbReference>
<feature type="transmembrane region" description="Helical" evidence="1">
    <location>
        <begin position="6"/>
        <end position="24"/>
    </location>
</feature>
<accession>A0A9Q8SDC6</accession>